<evidence type="ECO:0000256" key="8">
    <source>
        <dbReference type="ARBA" id="ARBA00023004"/>
    </source>
</evidence>
<dbReference type="Gene3D" id="3.30.365.10">
    <property type="entry name" value="Aldehyde oxidase/xanthine dehydrogenase, molybdopterin binding domain"/>
    <property type="match status" value="4"/>
</dbReference>
<evidence type="ECO:0000256" key="2">
    <source>
        <dbReference type="ARBA" id="ARBA00001974"/>
    </source>
</evidence>
<dbReference type="GO" id="GO:0030151">
    <property type="term" value="F:molybdenum ion binding"/>
    <property type="evidence" value="ECO:0007669"/>
    <property type="project" value="InterPro"/>
</dbReference>
<reference evidence="14 15" key="1">
    <citation type="submission" date="2019-07" db="EMBL/GenBank/DDBJ databases">
        <title>Litoreibacter alkalisoli sp. nov., isolated from saline-alkaline soil.</title>
        <authorList>
            <person name="Wang S."/>
            <person name="Xu L."/>
            <person name="Xing Y.-T."/>
            <person name="Sun J.-Q."/>
        </authorList>
    </citation>
    <scope>NUCLEOTIDE SEQUENCE [LARGE SCALE GENOMIC DNA]</scope>
    <source>
        <strain evidence="14 15">LN3S51</strain>
        <plasmid evidence="14 15">unnamed4</plasmid>
    </source>
</reference>
<protein>
    <submittedName>
        <fullName evidence="14">Xanthine dehydrogenase molybdopterin binding subunit</fullName>
        <ecNumber evidence="14">1.17.1.4</ecNumber>
    </submittedName>
</protein>
<keyword evidence="5" id="KW-0001">2Fe-2S</keyword>
<evidence type="ECO:0000313" key="15">
    <source>
        <dbReference type="Proteomes" id="UP000318483"/>
    </source>
</evidence>
<keyword evidence="4" id="KW-0500">Molybdenum</keyword>
<dbReference type="InterPro" id="IPR008274">
    <property type="entry name" value="AldOxase/xan_DH_MoCoBD1"/>
</dbReference>
<feature type="region of interest" description="Disordered" evidence="12">
    <location>
        <begin position="1"/>
        <end position="22"/>
    </location>
</feature>
<dbReference type="Pfam" id="PF20256">
    <property type="entry name" value="MoCoBD_2"/>
    <property type="match status" value="1"/>
</dbReference>
<dbReference type="SMART" id="SM01008">
    <property type="entry name" value="Ald_Xan_dh_C"/>
    <property type="match status" value="1"/>
</dbReference>
<dbReference type="NCBIfam" id="TIGR02965">
    <property type="entry name" value="xanthine_xdhB"/>
    <property type="match status" value="1"/>
</dbReference>
<dbReference type="InterPro" id="IPR016208">
    <property type="entry name" value="Ald_Oxase/xanthine_DH-like"/>
</dbReference>
<dbReference type="GO" id="GO:0051537">
    <property type="term" value="F:2 iron, 2 sulfur cluster binding"/>
    <property type="evidence" value="ECO:0007669"/>
    <property type="project" value="UniProtKB-KW"/>
</dbReference>
<dbReference type="Proteomes" id="UP000318483">
    <property type="component" value="Plasmid unnamed4"/>
</dbReference>
<dbReference type="SUPFAM" id="SSF56003">
    <property type="entry name" value="Molybdenum cofactor-binding domain"/>
    <property type="match status" value="1"/>
</dbReference>
<dbReference type="InterPro" id="IPR036856">
    <property type="entry name" value="Ald_Oxase/Xan_DH_a/b_sf"/>
</dbReference>
<comment type="similarity">
    <text evidence="3">Belongs to the xanthine dehydrogenase family.</text>
</comment>
<comment type="cofactor">
    <cofactor evidence="10">
        <name>[2Fe-2S] cluster</name>
        <dbReference type="ChEBI" id="CHEBI:190135"/>
    </cofactor>
</comment>
<keyword evidence="8" id="KW-0408">Iron</keyword>
<keyword evidence="7 14" id="KW-0560">Oxidoreductase</keyword>
<keyword evidence="14" id="KW-0614">Plasmid</keyword>
<comment type="cofactor">
    <cofactor evidence="2">
        <name>FAD</name>
        <dbReference type="ChEBI" id="CHEBI:57692"/>
    </cofactor>
</comment>
<evidence type="ECO:0000256" key="5">
    <source>
        <dbReference type="ARBA" id="ARBA00022714"/>
    </source>
</evidence>
<dbReference type="RefSeq" id="WP_146366748.1">
    <property type="nucleotide sequence ID" value="NZ_CP042265.1"/>
</dbReference>
<gene>
    <name evidence="14" type="primary">xdhB</name>
    <name evidence="14" type="ORF">FPZ52_16640</name>
</gene>
<dbReference type="InterPro" id="IPR000674">
    <property type="entry name" value="Ald_Oxase/Xan_DH_a/b"/>
</dbReference>
<name>A0A5B8IYY0_9RHOB</name>
<evidence type="ECO:0000256" key="9">
    <source>
        <dbReference type="ARBA" id="ARBA00023014"/>
    </source>
</evidence>
<evidence type="ECO:0000256" key="12">
    <source>
        <dbReference type="SAM" id="MobiDB-lite"/>
    </source>
</evidence>
<organism evidence="14 15">
    <name type="scientific">Qingshengfaniella alkalisoli</name>
    <dbReference type="NCBI Taxonomy" id="2599296"/>
    <lineage>
        <taxon>Bacteria</taxon>
        <taxon>Pseudomonadati</taxon>
        <taxon>Pseudomonadota</taxon>
        <taxon>Alphaproteobacteria</taxon>
        <taxon>Rhodobacterales</taxon>
        <taxon>Paracoccaceae</taxon>
        <taxon>Qingshengfaniella</taxon>
    </lineage>
</organism>
<accession>A0A5B8IYY0</accession>
<dbReference type="FunFam" id="3.30.365.10:FF:000001">
    <property type="entry name" value="Xanthine dehydrogenase oxidase"/>
    <property type="match status" value="1"/>
</dbReference>
<evidence type="ECO:0000256" key="4">
    <source>
        <dbReference type="ARBA" id="ARBA00022505"/>
    </source>
</evidence>
<keyword evidence="9" id="KW-0411">Iron-sulfur</keyword>
<dbReference type="Gene3D" id="3.90.1170.50">
    <property type="entry name" value="Aldehyde oxidase/xanthine dehydrogenase, a/b hammerhead"/>
    <property type="match status" value="1"/>
</dbReference>
<dbReference type="FunFam" id="3.30.365.10:FF:000002">
    <property type="entry name" value="Xanthine dehydrogenase oxidase"/>
    <property type="match status" value="1"/>
</dbReference>
<geneLocation type="plasmid" evidence="14 15">
    <name>unnamed4</name>
</geneLocation>
<dbReference type="PANTHER" id="PTHR11908:SF132">
    <property type="entry name" value="ALDEHYDE OXIDASE 1-RELATED"/>
    <property type="match status" value="1"/>
</dbReference>
<dbReference type="AlphaFoldDB" id="A0A5B8IYY0"/>
<dbReference type="Pfam" id="PF02738">
    <property type="entry name" value="MoCoBD_1"/>
    <property type="match status" value="1"/>
</dbReference>
<dbReference type="GO" id="GO:0004854">
    <property type="term" value="F:xanthine dehydrogenase activity"/>
    <property type="evidence" value="ECO:0007669"/>
    <property type="project" value="UniProtKB-EC"/>
</dbReference>
<dbReference type="EC" id="1.17.1.4" evidence="14"/>
<comment type="cofactor">
    <cofactor evidence="11">
        <name>Mo-molybdopterin cytosine dinucleotide</name>
        <dbReference type="ChEBI" id="CHEBI:71308"/>
    </cofactor>
</comment>
<evidence type="ECO:0000256" key="10">
    <source>
        <dbReference type="ARBA" id="ARBA00034078"/>
    </source>
</evidence>
<sequence>MTEQPTIRGGVHTDERHDSAHKHVTGQAVYTDDILEPHGTLHACLGLSTVPHGKIISMDLAPVLAAPGVLGVLTKEDIPGHNDVSPTGLNDEPIFADGEVQFHGQPVFGVIAETREAARRAAHLAKVEYDELPFVTDVRAAMDAGYPHVTAPLKLERGDVKSGFDTGKNRITNTMRVGGQDHFYLEGQIAFAIPGEDRDVTVWSSTQHPSEVQHMVAHVLGVPSNAVTINVRRMGGGFGGKETQPNLFAAVAAVAAQKFGRPVKIRPDRDDDMVATGKRHDFLISYDVAYDDDGRIQAVEGEFAARCGFSSDLSGPVTDRALFHADNAYFYPHVRLTSRPMKTNTVSNTAFRGFGGPQGVVAAERIMEEIGYALGKDPLDVRKANFYGGEGRDLTPYHQQVTDNILDRIVGELEESADYRARREAVKAFNAQGGVIRKGIALTPVKFGISFTATHYNQAGALVHVYNDGSVHLNHGGTEMGQGLNTKVAQVVADTLQIDLDHVKITGTTTGKVPNTSATAASSGSDLNGMAAANAAEQIRDRLIKFAAEKYSLPEDQIVFEPNTVLLGNERKPWAVFIKEAYMARVHLSAAGFYKTPGIHWDRAAGKGRPFYYYAYGAACAEVSVDTLTGEYVVDRVDVLHDVGKSLNPALDKGQVEGGFIQGMGWLTTEELWWDDKGRLRTHAPSTYKIPVASDVPEEFNVNLASWSVNAEPTIRRSKAVGEPPFMLALCVPEALSMAVASLKGYRECPRLDLPATPERVLLAAERLRQG</sequence>
<dbReference type="KEGG" id="lit:FPZ52_16640"/>
<dbReference type="OrthoDB" id="9763985at2"/>
<keyword evidence="15" id="KW-1185">Reference proteome</keyword>
<feature type="domain" description="Aldehyde oxidase/xanthine dehydrogenase a/b hammerhead" evidence="13">
    <location>
        <begin position="25"/>
        <end position="133"/>
    </location>
</feature>
<evidence type="ECO:0000256" key="1">
    <source>
        <dbReference type="ARBA" id="ARBA00001924"/>
    </source>
</evidence>
<proteinExistence type="inferred from homology"/>
<keyword evidence="6" id="KW-0479">Metal-binding</keyword>
<dbReference type="PANTHER" id="PTHR11908">
    <property type="entry name" value="XANTHINE DEHYDROGENASE"/>
    <property type="match status" value="1"/>
</dbReference>
<dbReference type="Pfam" id="PF01315">
    <property type="entry name" value="Ald_Xan_dh_C"/>
    <property type="match status" value="1"/>
</dbReference>
<evidence type="ECO:0000313" key="14">
    <source>
        <dbReference type="EMBL" id="QDY71332.1"/>
    </source>
</evidence>
<evidence type="ECO:0000259" key="13">
    <source>
        <dbReference type="SMART" id="SM01008"/>
    </source>
</evidence>
<dbReference type="InterPro" id="IPR014309">
    <property type="entry name" value="Xanthine_DH_Mopterin-bd_su"/>
</dbReference>
<evidence type="ECO:0000256" key="11">
    <source>
        <dbReference type="ARBA" id="ARBA00053029"/>
    </source>
</evidence>
<dbReference type="GO" id="GO:0005506">
    <property type="term" value="F:iron ion binding"/>
    <property type="evidence" value="ECO:0007669"/>
    <property type="project" value="InterPro"/>
</dbReference>
<evidence type="ECO:0000256" key="3">
    <source>
        <dbReference type="ARBA" id="ARBA00006849"/>
    </source>
</evidence>
<dbReference type="InterPro" id="IPR046867">
    <property type="entry name" value="AldOxase/xan_DH_MoCoBD2"/>
</dbReference>
<evidence type="ECO:0000256" key="6">
    <source>
        <dbReference type="ARBA" id="ARBA00022723"/>
    </source>
</evidence>
<dbReference type="SUPFAM" id="SSF54665">
    <property type="entry name" value="CO dehydrogenase molybdoprotein N-domain-like"/>
    <property type="match status" value="1"/>
</dbReference>
<dbReference type="EMBL" id="CP042265">
    <property type="protein sequence ID" value="QDY71332.1"/>
    <property type="molecule type" value="Genomic_DNA"/>
</dbReference>
<evidence type="ECO:0000256" key="7">
    <source>
        <dbReference type="ARBA" id="ARBA00023002"/>
    </source>
</evidence>
<dbReference type="InterPro" id="IPR037165">
    <property type="entry name" value="AldOxase/xan_DH_Mopterin-bd_sf"/>
</dbReference>
<comment type="cofactor">
    <cofactor evidence="1">
        <name>Mo-molybdopterin</name>
        <dbReference type="ChEBI" id="CHEBI:71302"/>
    </cofactor>
</comment>